<keyword evidence="2" id="KW-1185">Reference proteome</keyword>
<sequence length="113" mass="13025">MKSLSISFYNKYSVSYYVDTCLEMSVKPLLSYAYSSRSWMPNEQNGHQYTTLQEGSRTPILGKGSTLLVWIDQDQRKRSQPRISLSLSLSFPLTLSVRFFEYFVPKAETSGFI</sequence>
<organism evidence="1 2">
    <name type="scientific">Prunus dulcis</name>
    <name type="common">Almond</name>
    <name type="synonym">Amygdalus dulcis</name>
    <dbReference type="NCBI Taxonomy" id="3755"/>
    <lineage>
        <taxon>Eukaryota</taxon>
        <taxon>Viridiplantae</taxon>
        <taxon>Streptophyta</taxon>
        <taxon>Embryophyta</taxon>
        <taxon>Tracheophyta</taxon>
        <taxon>Spermatophyta</taxon>
        <taxon>Magnoliopsida</taxon>
        <taxon>eudicotyledons</taxon>
        <taxon>Gunneridae</taxon>
        <taxon>Pentapetalae</taxon>
        <taxon>rosids</taxon>
        <taxon>fabids</taxon>
        <taxon>Rosales</taxon>
        <taxon>Rosaceae</taxon>
        <taxon>Amygdaloideae</taxon>
        <taxon>Amygdaleae</taxon>
        <taxon>Prunus</taxon>
    </lineage>
</organism>
<evidence type="ECO:0000313" key="2">
    <source>
        <dbReference type="Proteomes" id="UP001054821"/>
    </source>
</evidence>
<gene>
    <name evidence="1" type="ORF">L3X38_041652</name>
</gene>
<protein>
    <submittedName>
        <fullName evidence="1">Uncharacterized protein</fullName>
    </submittedName>
</protein>
<evidence type="ECO:0000313" key="1">
    <source>
        <dbReference type="EMBL" id="KAI5312479.1"/>
    </source>
</evidence>
<reference evidence="1 2" key="1">
    <citation type="journal article" date="2022" name="G3 (Bethesda)">
        <title>Whole-genome sequence and methylome profiling of the almond [Prunus dulcis (Mill.) D.A. Webb] cultivar 'Nonpareil'.</title>
        <authorList>
            <person name="D'Amico-Willman K.M."/>
            <person name="Ouma W.Z."/>
            <person name="Meulia T."/>
            <person name="Sideli G.M."/>
            <person name="Gradziel T.M."/>
            <person name="Fresnedo-Ramirez J."/>
        </authorList>
    </citation>
    <scope>NUCLEOTIDE SEQUENCE [LARGE SCALE GENOMIC DNA]</scope>
    <source>
        <strain evidence="1">Clone GOH B32 T37-40</strain>
    </source>
</reference>
<dbReference type="Proteomes" id="UP001054821">
    <property type="component" value="Chromosome 8"/>
</dbReference>
<proteinExistence type="predicted"/>
<dbReference type="AlphaFoldDB" id="A0AAD4UTF6"/>
<comment type="caution">
    <text evidence="1">The sequence shown here is derived from an EMBL/GenBank/DDBJ whole genome shotgun (WGS) entry which is preliminary data.</text>
</comment>
<accession>A0AAD4UTF6</accession>
<dbReference type="EMBL" id="JAJFAZ020000008">
    <property type="protein sequence ID" value="KAI5312479.1"/>
    <property type="molecule type" value="Genomic_DNA"/>
</dbReference>
<name>A0AAD4UTF6_PRUDU</name>